<dbReference type="Proteomes" id="UP001229251">
    <property type="component" value="Unassembled WGS sequence"/>
</dbReference>
<dbReference type="InterPro" id="IPR001387">
    <property type="entry name" value="Cro/C1-type_HTH"/>
</dbReference>
<dbReference type="GO" id="GO:0003677">
    <property type="term" value="F:DNA binding"/>
    <property type="evidence" value="ECO:0007669"/>
    <property type="project" value="InterPro"/>
</dbReference>
<dbReference type="NCBIfam" id="TIGR01716">
    <property type="entry name" value="RGG_Cterm"/>
    <property type="match status" value="1"/>
</dbReference>
<proteinExistence type="predicted"/>
<evidence type="ECO:0000313" key="2">
    <source>
        <dbReference type="EMBL" id="MDK7187470.1"/>
    </source>
</evidence>
<name>A0AAJ1Q6K3_9LACT</name>
<dbReference type="InterPro" id="IPR010057">
    <property type="entry name" value="Transcription_activator_Rgg_C"/>
</dbReference>
<dbReference type="Gene3D" id="1.10.260.40">
    <property type="entry name" value="lambda repressor-like DNA-binding domains"/>
    <property type="match status" value="1"/>
</dbReference>
<dbReference type="AlphaFoldDB" id="A0AAJ1Q6K3"/>
<feature type="domain" description="HTH cro/C1-type" evidence="1">
    <location>
        <begin position="9"/>
        <end position="62"/>
    </location>
</feature>
<dbReference type="PANTHER" id="PTHR37038">
    <property type="entry name" value="TRANSCRIPTIONAL REGULATOR-RELATED"/>
    <property type="match status" value="1"/>
</dbReference>
<dbReference type="SUPFAM" id="SSF47413">
    <property type="entry name" value="lambda repressor-like DNA-binding domains"/>
    <property type="match status" value="1"/>
</dbReference>
<comment type="caution">
    <text evidence="2">The sequence shown here is derived from an EMBL/GenBank/DDBJ whole genome shotgun (WGS) entry which is preliminary data.</text>
</comment>
<accession>A0AAJ1Q6K3</accession>
<organism evidence="2 3">
    <name type="scientific">Facklamia hominis</name>
    <dbReference type="NCBI Taxonomy" id="178214"/>
    <lineage>
        <taxon>Bacteria</taxon>
        <taxon>Bacillati</taxon>
        <taxon>Bacillota</taxon>
        <taxon>Bacilli</taxon>
        <taxon>Lactobacillales</taxon>
        <taxon>Aerococcaceae</taxon>
        <taxon>Facklamia</taxon>
    </lineage>
</organism>
<gene>
    <name evidence="2" type="ORF">QP433_05705</name>
</gene>
<evidence type="ECO:0000313" key="3">
    <source>
        <dbReference type="Proteomes" id="UP001229251"/>
    </source>
</evidence>
<dbReference type="EMBL" id="JASOOE010000009">
    <property type="protein sequence ID" value="MDK7187470.1"/>
    <property type="molecule type" value="Genomic_DNA"/>
</dbReference>
<dbReference type="InterPro" id="IPR010982">
    <property type="entry name" value="Lambda_DNA-bd_dom_sf"/>
</dbReference>
<dbReference type="RefSeq" id="WP_070609970.1">
    <property type="nucleotide sequence ID" value="NZ_CP138857.1"/>
</dbReference>
<evidence type="ECO:0000259" key="1">
    <source>
        <dbReference type="PROSITE" id="PS50943"/>
    </source>
</evidence>
<dbReference type="PROSITE" id="PS50943">
    <property type="entry name" value="HTH_CROC1"/>
    <property type="match status" value="1"/>
</dbReference>
<sequence length="287" mass="33621">MDKDFGGTFRKLREGKNIKISAVCDSSISKSMISKFERNISSISISKFFYLLDKIHVRPAEYDLALNEFYPDGFQMLLSDATHYFFEKNTHMLQILSDKELTFYQEEKRQMSLLNHLMIEVMIAMLEERPLSKDKDFSPITSYLFNCENWGYYELVLYGNTMGRMKIENVLLFSKNLPSKTLLMRDSGQLYSIYINLMTNTLSLCINSKLKKDAEYFLKALDQLEIDDTMLFEKLLLKYYRGLYNIQFSQNPMEGRKAVSECLTILKTLNSSNLYLIFKNEVDSIQI</sequence>
<dbReference type="Pfam" id="PF21259">
    <property type="entry name" value="Rgg_C"/>
    <property type="match status" value="1"/>
</dbReference>
<dbReference type="PANTHER" id="PTHR37038:SF12">
    <property type="entry name" value="TRANSCRIPTIONAL REGULATOR"/>
    <property type="match status" value="1"/>
</dbReference>
<protein>
    <recommendedName>
        <fullName evidence="1">HTH cro/C1-type domain-containing protein</fullName>
    </recommendedName>
</protein>
<reference evidence="2" key="1">
    <citation type="submission" date="2023-05" db="EMBL/GenBank/DDBJ databases">
        <title>Cataloging the Phylogenetic Diversity of Human Bladder Bacteria.</title>
        <authorList>
            <person name="Du J."/>
        </authorList>
    </citation>
    <scope>NUCLEOTIDE SEQUENCE</scope>
    <source>
        <strain evidence="2">UMB1231</strain>
    </source>
</reference>
<dbReference type="InterPro" id="IPR053163">
    <property type="entry name" value="HTH-type_regulator_Rgg"/>
</dbReference>